<dbReference type="SMART" id="SM00760">
    <property type="entry name" value="Bac_DnaA_C"/>
    <property type="match status" value="1"/>
</dbReference>
<proteinExistence type="predicted"/>
<dbReference type="AlphaFoldDB" id="A0A1I5ACG0"/>
<name>A0A1I5ACG0_9HYPH</name>
<evidence type="ECO:0000313" key="3">
    <source>
        <dbReference type="Proteomes" id="UP000199236"/>
    </source>
</evidence>
<organism evidence="2 3">
    <name type="scientific">Cohaesibacter marisflavi</name>
    <dbReference type="NCBI Taxonomy" id="655353"/>
    <lineage>
        <taxon>Bacteria</taxon>
        <taxon>Pseudomonadati</taxon>
        <taxon>Pseudomonadota</taxon>
        <taxon>Alphaproteobacteria</taxon>
        <taxon>Hyphomicrobiales</taxon>
        <taxon>Cohaesibacteraceae</taxon>
    </lineage>
</organism>
<dbReference type="Pfam" id="PF08299">
    <property type="entry name" value="Bac_DnaA_C"/>
    <property type="match status" value="1"/>
</dbReference>
<dbReference type="STRING" id="655353.SAMN04488056_101427"/>
<dbReference type="InterPro" id="IPR013159">
    <property type="entry name" value="DnaA_C"/>
</dbReference>
<dbReference type="GO" id="GO:0005524">
    <property type="term" value="F:ATP binding"/>
    <property type="evidence" value="ECO:0007669"/>
    <property type="project" value="InterPro"/>
</dbReference>
<keyword evidence="3" id="KW-1185">Reference proteome</keyword>
<dbReference type="Proteomes" id="UP000199236">
    <property type="component" value="Unassembled WGS sequence"/>
</dbReference>
<reference evidence="2 3" key="1">
    <citation type="submission" date="2016-10" db="EMBL/GenBank/DDBJ databases">
        <authorList>
            <person name="de Groot N.N."/>
        </authorList>
    </citation>
    <scope>NUCLEOTIDE SEQUENCE [LARGE SCALE GENOMIC DNA]</scope>
    <source>
        <strain evidence="2 3">CGMCC 1.9157</strain>
    </source>
</reference>
<dbReference type="SUPFAM" id="SSF48295">
    <property type="entry name" value="TrpR-like"/>
    <property type="match status" value="1"/>
</dbReference>
<evidence type="ECO:0000259" key="1">
    <source>
        <dbReference type="SMART" id="SM00760"/>
    </source>
</evidence>
<feature type="domain" description="Chromosomal replication initiator DnaA C-terminal" evidence="1">
    <location>
        <begin position="92"/>
        <end position="161"/>
    </location>
</feature>
<accession>A0A1I5ACG0</accession>
<dbReference type="InterPro" id="IPR010921">
    <property type="entry name" value="Trp_repressor/repl_initiator"/>
</dbReference>
<dbReference type="GO" id="GO:0006275">
    <property type="term" value="P:regulation of DNA replication"/>
    <property type="evidence" value="ECO:0007669"/>
    <property type="project" value="InterPro"/>
</dbReference>
<dbReference type="RefSeq" id="WP_175527879.1">
    <property type="nucleotide sequence ID" value="NZ_FOVR01000001.1"/>
</dbReference>
<gene>
    <name evidence="2" type="ORF">SAMN04488056_101427</name>
</gene>
<protein>
    <submittedName>
        <fullName evidence="2">DnaA protein helix-turn-helix</fullName>
    </submittedName>
</protein>
<dbReference type="Gene3D" id="1.10.1750.10">
    <property type="match status" value="1"/>
</dbReference>
<sequence>MAVKPLPPLQLTFDALGFGPDMLDKVPHVFKRKKGKSNPEPTACSADPYKLCAFRCQRQLGFRRSYALGEYASFALKYTELPEGKRFRDFAYCIIAASAVSERYFLKPEEIFVEKRDHIEISGARHIAQHLAVEIGRCSTVMVGQVFDRHHASVRNAVDRVAVLRLASPALEAEVSNLENVVLDLWALADEGESLRKRIALIA</sequence>
<dbReference type="GO" id="GO:0043565">
    <property type="term" value="F:sequence-specific DNA binding"/>
    <property type="evidence" value="ECO:0007669"/>
    <property type="project" value="InterPro"/>
</dbReference>
<dbReference type="GO" id="GO:0006270">
    <property type="term" value="P:DNA replication initiation"/>
    <property type="evidence" value="ECO:0007669"/>
    <property type="project" value="InterPro"/>
</dbReference>
<evidence type="ECO:0000313" key="2">
    <source>
        <dbReference type="EMBL" id="SFN59919.1"/>
    </source>
</evidence>
<dbReference type="EMBL" id="FOVR01000001">
    <property type="protein sequence ID" value="SFN59919.1"/>
    <property type="molecule type" value="Genomic_DNA"/>
</dbReference>